<dbReference type="EMBL" id="CP062938">
    <property type="protein sequence ID" value="QOL32871.1"/>
    <property type="molecule type" value="Genomic_DNA"/>
</dbReference>
<dbReference type="Proteomes" id="UP000216057">
    <property type="component" value="Unassembled WGS sequence"/>
</dbReference>
<evidence type="ECO:0000313" key="1">
    <source>
        <dbReference type="EMBL" id="OZG67288.1"/>
    </source>
</evidence>
<gene>
    <name evidence="2" type="ORF">BE0216_10805</name>
    <name evidence="1" type="ORF">BEUL_1379</name>
</gene>
<sequence>MVEVRFTPEFSADLARLSRWRVDYAREVRDVVADFLATDGCVPDSYGPHVLNKPGGCYNGCVEFHMGDDDVLVLYWRGRGFVRMVRICSHAELSACRFGVEWPRGDSANK</sequence>
<dbReference type="Gene3D" id="3.30.2310.20">
    <property type="entry name" value="RelE-like"/>
    <property type="match status" value="1"/>
</dbReference>
<evidence type="ECO:0000313" key="3">
    <source>
        <dbReference type="Proteomes" id="UP000216057"/>
    </source>
</evidence>
<reference evidence="1 3" key="1">
    <citation type="journal article" date="2017" name="BMC Genomics">
        <title>Comparative genomic and phylogenomic analyses of the Bifidobacteriaceae family.</title>
        <authorList>
            <person name="Lugli G.A."/>
            <person name="Milani C."/>
            <person name="Turroni F."/>
            <person name="Duranti S."/>
            <person name="Mancabelli L."/>
            <person name="Mangifesta M."/>
            <person name="Ferrario C."/>
            <person name="Modesto M."/>
            <person name="Mattarelli P."/>
            <person name="Jiri K."/>
            <person name="van Sinderen D."/>
            <person name="Ventura M."/>
        </authorList>
    </citation>
    <scope>NUCLEOTIDE SEQUENCE [LARGE SCALE GENOMIC DNA]</scope>
    <source>
        <strain evidence="1 3">DSM 100216</strain>
    </source>
</reference>
<reference evidence="2 4" key="2">
    <citation type="submission" date="2020-10" db="EMBL/GenBank/DDBJ databases">
        <title>Genome sequencing of Bifidobacterium eulemuris_DSMZ_100216.</title>
        <authorList>
            <person name="Kim J."/>
        </authorList>
    </citation>
    <scope>NUCLEOTIDE SEQUENCE [LARGE SCALE GENOMIC DNA]</scope>
    <source>
        <strain evidence="2 4">DSM 100216</strain>
    </source>
</reference>
<dbReference type="EMBL" id="MWWZ01000008">
    <property type="protein sequence ID" value="OZG67288.1"/>
    <property type="molecule type" value="Genomic_DNA"/>
</dbReference>
<dbReference type="OrthoDB" id="7030467at2"/>
<proteinExistence type="predicted"/>
<keyword evidence="4" id="KW-1185">Reference proteome</keyword>
<dbReference type="InterPro" id="IPR035093">
    <property type="entry name" value="RelE/ParE_toxin_dom_sf"/>
</dbReference>
<accession>A0A261G797</accession>
<dbReference type="Proteomes" id="UP000593943">
    <property type="component" value="Chromosome"/>
</dbReference>
<evidence type="ECO:0000313" key="2">
    <source>
        <dbReference type="EMBL" id="QOL32871.1"/>
    </source>
</evidence>
<dbReference type="KEGG" id="beu:BE0216_10805"/>
<dbReference type="SUPFAM" id="SSF143011">
    <property type="entry name" value="RelE-like"/>
    <property type="match status" value="1"/>
</dbReference>
<name>A0A261G797_9BIFI</name>
<dbReference type="InterPro" id="IPR004386">
    <property type="entry name" value="Toxin_YafQ-like"/>
</dbReference>
<dbReference type="AlphaFoldDB" id="A0A261G797"/>
<organism evidence="1 3">
    <name type="scientific">Bifidobacterium eulemuris</name>
    <dbReference type="NCBI Taxonomy" id="1765219"/>
    <lineage>
        <taxon>Bacteria</taxon>
        <taxon>Bacillati</taxon>
        <taxon>Actinomycetota</taxon>
        <taxon>Actinomycetes</taxon>
        <taxon>Bifidobacteriales</taxon>
        <taxon>Bifidobacteriaceae</taxon>
        <taxon>Bifidobacterium</taxon>
    </lineage>
</organism>
<evidence type="ECO:0000313" key="4">
    <source>
        <dbReference type="Proteomes" id="UP000593943"/>
    </source>
</evidence>
<dbReference type="Pfam" id="PF15738">
    <property type="entry name" value="YafQ_toxin"/>
    <property type="match status" value="1"/>
</dbReference>
<protein>
    <submittedName>
        <fullName evidence="1">Addiction module toxin RelE</fullName>
    </submittedName>
    <submittedName>
        <fullName evidence="2">Type II toxin-antitoxin system YafQ family toxin</fullName>
    </submittedName>
</protein>